<dbReference type="PANTHER" id="PTHR35602:SF3">
    <property type="entry name" value="ESTERASE YQIA"/>
    <property type="match status" value="1"/>
</dbReference>
<dbReference type="Proteomes" id="UP001365846">
    <property type="component" value="Unassembled WGS sequence"/>
</dbReference>
<proteinExistence type="predicted"/>
<gene>
    <name evidence="1" type="ORF">WKW77_21055</name>
</gene>
<organism evidence="1 2">
    <name type="scientific">Variovorax ureilyticus</name>
    <dbReference type="NCBI Taxonomy" id="1836198"/>
    <lineage>
        <taxon>Bacteria</taxon>
        <taxon>Pseudomonadati</taxon>
        <taxon>Pseudomonadota</taxon>
        <taxon>Betaproteobacteria</taxon>
        <taxon>Burkholderiales</taxon>
        <taxon>Comamonadaceae</taxon>
        <taxon>Variovorax</taxon>
    </lineage>
</organism>
<reference evidence="1 2" key="1">
    <citation type="submission" date="2024-03" db="EMBL/GenBank/DDBJ databases">
        <title>Novel species of the genus Variovorax.</title>
        <authorList>
            <person name="Liu Q."/>
            <person name="Xin Y.-H."/>
        </authorList>
    </citation>
    <scope>NUCLEOTIDE SEQUENCE [LARGE SCALE GENOMIC DNA]</scope>
    <source>
        <strain evidence="1 2">KACC 18899</strain>
    </source>
</reference>
<dbReference type="GO" id="GO:0016787">
    <property type="term" value="F:hydrolase activity"/>
    <property type="evidence" value="ECO:0007669"/>
    <property type="project" value="UniProtKB-KW"/>
</dbReference>
<accession>A0ABU8VIU4</accession>
<sequence>MNSAPHITHLLYLHGFRSSPQSTKARLMAQHVARQYPITTWWCPQLPPSPKAAIDLVMSGIAGWPRESMGVVGSSLGGFYATCVAQKTGCRAVLLNPAVHPARDLANYIGEQVAWHHPNAHFYFRPEYIDELRALDVGPLTHPERVFAVIAKGDEVLDWREMSGRYPGSPQKIVEGEDHALSDFERRHLGDVLAFLNPS</sequence>
<dbReference type="PANTHER" id="PTHR35602">
    <property type="entry name" value="ESTERASE YQIA-RELATED"/>
    <property type="match status" value="1"/>
</dbReference>
<dbReference type="Gene3D" id="3.40.50.1820">
    <property type="entry name" value="alpha/beta hydrolase"/>
    <property type="match status" value="1"/>
</dbReference>
<dbReference type="EMBL" id="JBBKZU010000009">
    <property type="protein sequence ID" value="MEJ8813588.1"/>
    <property type="molecule type" value="Genomic_DNA"/>
</dbReference>
<dbReference type="Pfam" id="PF05728">
    <property type="entry name" value="UPF0227"/>
    <property type="match status" value="1"/>
</dbReference>
<keyword evidence="2" id="KW-1185">Reference proteome</keyword>
<protein>
    <submittedName>
        <fullName evidence="1">YqiA/YcfP family alpha/beta fold hydrolase</fullName>
    </submittedName>
</protein>
<keyword evidence="1" id="KW-0378">Hydrolase</keyword>
<dbReference type="InterPro" id="IPR008886">
    <property type="entry name" value="UPF0227/Esterase_YqiA"/>
</dbReference>
<name>A0ABU8VIU4_9BURK</name>
<evidence type="ECO:0000313" key="2">
    <source>
        <dbReference type="Proteomes" id="UP001365846"/>
    </source>
</evidence>
<dbReference type="SUPFAM" id="SSF53474">
    <property type="entry name" value="alpha/beta-Hydrolases"/>
    <property type="match status" value="1"/>
</dbReference>
<dbReference type="RefSeq" id="WP_340358828.1">
    <property type="nucleotide sequence ID" value="NZ_JBBKZU010000009.1"/>
</dbReference>
<comment type="caution">
    <text evidence="1">The sequence shown here is derived from an EMBL/GenBank/DDBJ whole genome shotgun (WGS) entry which is preliminary data.</text>
</comment>
<dbReference type="InterPro" id="IPR029058">
    <property type="entry name" value="AB_hydrolase_fold"/>
</dbReference>
<evidence type="ECO:0000313" key="1">
    <source>
        <dbReference type="EMBL" id="MEJ8813588.1"/>
    </source>
</evidence>